<dbReference type="PANTHER" id="PTHR13989:SF33">
    <property type="entry name" value="CST COMPLEX SUBUNIT STN1"/>
    <property type="match status" value="1"/>
</dbReference>
<dbReference type="SUPFAM" id="SSF50249">
    <property type="entry name" value="Nucleic acid-binding proteins"/>
    <property type="match status" value="1"/>
</dbReference>
<evidence type="ECO:0000256" key="6">
    <source>
        <dbReference type="ARBA" id="ARBA00023125"/>
    </source>
</evidence>
<dbReference type="CDD" id="cd03524">
    <property type="entry name" value="RPA2_OBF_family"/>
    <property type="match status" value="1"/>
</dbReference>
<evidence type="ECO:0000256" key="8">
    <source>
        <dbReference type="ARBA" id="ARBA00030039"/>
    </source>
</evidence>
<reference evidence="11 12" key="1">
    <citation type="submission" date="2018-03" db="EMBL/GenBank/DDBJ databases">
        <title>Genomes of Pezizomycetes fungi and the evolution of truffles.</title>
        <authorList>
            <person name="Murat C."/>
            <person name="Payen T."/>
            <person name="Noel B."/>
            <person name="Kuo A."/>
            <person name="Martin F.M."/>
        </authorList>
    </citation>
    <scope>NUCLEOTIDE SEQUENCE [LARGE SCALE GENOMIC DNA]</scope>
    <source>
        <strain evidence="11">091103-1</strain>
    </source>
</reference>
<keyword evidence="7" id="KW-0539">Nucleus</keyword>
<keyword evidence="12" id="KW-1185">Reference proteome</keyword>
<feature type="domain" description="CST complex subunit Stn1 N-terminal" evidence="10">
    <location>
        <begin position="8"/>
        <end position="200"/>
    </location>
</feature>
<dbReference type="InterPro" id="IPR012340">
    <property type="entry name" value="NA-bd_OB-fold"/>
</dbReference>
<evidence type="ECO:0000259" key="10">
    <source>
        <dbReference type="Pfam" id="PF10451"/>
    </source>
</evidence>
<dbReference type="Gene3D" id="2.40.50.140">
    <property type="entry name" value="Nucleic acid-binding proteins"/>
    <property type="match status" value="1"/>
</dbReference>
<dbReference type="AlphaFoldDB" id="A0A317SF11"/>
<organism evidence="11 12">
    <name type="scientific">Tuber magnatum</name>
    <name type="common">white Piedmont truffle</name>
    <dbReference type="NCBI Taxonomy" id="42249"/>
    <lineage>
        <taxon>Eukaryota</taxon>
        <taxon>Fungi</taxon>
        <taxon>Dikarya</taxon>
        <taxon>Ascomycota</taxon>
        <taxon>Pezizomycotina</taxon>
        <taxon>Pezizomycetes</taxon>
        <taxon>Pezizales</taxon>
        <taxon>Tuberaceae</taxon>
        <taxon>Tuber</taxon>
    </lineage>
</organism>
<comment type="subcellular location">
    <subcellularLocation>
        <location evidence="2">Chromosome</location>
        <location evidence="2">Telomere</location>
    </subcellularLocation>
    <subcellularLocation>
        <location evidence="1">Nucleus</location>
    </subcellularLocation>
</comment>
<evidence type="ECO:0000256" key="2">
    <source>
        <dbReference type="ARBA" id="ARBA00004574"/>
    </source>
</evidence>
<comment type="caution">
    <text evidence="11">The sequence shown here is derived from an EMBL/GenBank/DDBJ whole genome shotgun (WGS) entry which is preliminary data.</text>
</comment>
<keyword evidence="4" id="KW-0158">Chromosome</keyword>
<evidence type="ECO:0000313" key="12">
    <source>
        <dbReference type="Proteomes" id="UP000246991"/>
    </source>
</evidence>
<evidence type="ECO:0000256" key="7">
    <source>
        <dbReference type="ARBA" id="ARBA00023242"/>
    </source>
</evidence>
<keyword evidence="5" id="KW-0779">Telomere</keyword>
<protein>
    <recommendedName>
        <fullName evidence="3">CST complex subunit STN1</fullName>
    </recommendedName>
    <alternativeName>
        <fullName evidence="8">Suppressor of cdc thirteen homolog</fullName>
    </alternativeName>
</protein>
<evidence type="ECO:0000256" key="9">
    <source>
        <dbReference type="SAM" id="MobiDB-lite"/>
    </source>
</evidence>
<dbReference type="GO" id="GO:0003677">
    <property type="term" value="F:DNA binding"/>
    <property type="evidence" value="ECO:0007669"/>
    <property type="project" value="UniProtKB-KW"/>
</dbReference>
<dbReference type="InterPro" id="IPR040260">
    <property type="entry name" value="RFA2-like"/>
</dbReference>
<evidence type="ECO:0000256" key="5">
    <source>
        <dbReference type="ARBA" id="ARBA00022895"/>
    </source>
</evidence>
<keyword evidence="6" id="KW-0238">DNA-binding</keyword>
<dbReference type="GO" id="GO:0005634">
    <property type="term" value="C:nucleus"/>
    <property type="evidence" value="ECO:0007669"/>
    <property type="project" value="UniProtKB-SubCell"/>
</dbReference>
<evidence type="ECO:0000256" key="1">
    <source>
        <dbReference type="ARBA" id="ARBA00004123"/>
    </source>
</evidence>
<dbReference type="PANTHER" id="PTHR13989">
    <property type="entry name" value="REPLICATION PROTEIN A-RELATED"/>
    <property type="match status" value="1"/>
</dbReference>
<dbReference type="Pfam" id="PF10451">
    <property type="entry name" value="Stn1"/>
    <property type="match status" value="1"/>
</dbReference>
<accession>A0A317SF11</accession>
<dbReference type="OrthoDB" id="77828at2759"/>
<gene>
    <name evidence="11" type="ORF">C7212DRAFT_233400</name>
</gene>
<evidence type="ECO:0000256" key="3">
    <source>
        <dbReference type="ARBA" id="ARBA00017411"/>
    </source>
</evidence>
<evidence type="ECO:0000256" key="4">
    <source>
        <dbReference type="ARBA" id="ARBA00022454"/>
    </source>
</evidence>
<proteinExistence type="predicted"/>
<sequence length="211" mass="24597">MTTTPPSESLSFYPRSLFTHSLTFNEWARLTAKDIHEGLRRRRGFEGQDIWFYSNHPIRWVRVVGIVVAYDDTEKMVNITVDDGSGYLMDLVAWKGKPPTGKKLKFSFDDLKNVSLHSIIKAKGSLGEFRGNKQLLLRRITVLRDTNEEVNAWTETTKFKKNVLSKPWYLTEEFISEERRRLREAEEEEEKKREKKRAPSSLCCCCQGEDS</sequence>
<dbReference type="InterPro" id="IPR018856">
    <property type="entry name" value="Stn1_N"/>
</dbReference>
<dbReference type="Proteomes" id="UP000246991">
    <property type="component" value="Unassembled WGS sequence"/>
</dbReference>
<dbReference type="EMBL" id="PYWC01000122">
    <property type="protein sequence ID" value="PWW72026.1"/>
    <property type="molecule type" value="Genomic_DNA"/>
</dbReference>
<feature type="region of interest" description="Disordered" evidence="9">
    <location>
        <begin position="179"/>
        <end position="201"/>
    </location>
</feature>
<dbReference type="GO" id="GO:0000781">
    <property type="term" value="C:chromosome, telomeric region"/>
    <property type="evidence" value="ECO:0007669"/>
    <property type="project" value="UniProtKB-SubCell"/>
</dbReference>
<evidence type="ECO:0000313" key="11">
    <source>
        <dbReference type="EMBL" id="PWW72026.1"/>
    </source>
</evidence>
<name>A0A317SF11_9PEZI</name>